<protein>
    <submittedName>
        <fullName evidence="2">Ankyrin repeat domain 49</fullName>
    </submittedName>
</protein>
<evidence type="ECO:0000313" key="3">
    <source>
        <dbReference type="MGI" id="MGI:1930842"/>
    </source>
</evidence>
<reference evidence="1" key="2">
    <citation type="journal article" date="2000" name="Genome Res.">
        <title>Normalization and subtraction of cap-trapper-selected cDNAs to prepare full-length cDNA libraries for rapid discovery of new genes.</title>
        <authorList>
            <person name="Carninci P."/>
            <person name="Shibata Y."/>
            <person name="Hayatsu N."/>
            <person name="Sugahara Y."/>
            <person name="Shibata K."/>
            <person name="Itoh M."/>
            <person name="Konno H."/>
            <person name="Okazaki Y."/>
            <person name="Muramatsu M."/>
            <person name="Hayashizaki Y."/>
        </authorList>
    </citation>
    <scope>NUCLEOTIDE SEQUENCE</scope>
    <source>
        <strain evidence="1">NOD</strain>
        <tissue evidence="1">Thymus</tissue>
    </source>
</reference>
<proteinExistence type="evidence at protein level"/>
<gene>
    <name evidence="2 3" type="primary">Ankrd49</name>
</gene>
<reference evidence="2 4" key="9">
    <citation type="journal article" date="2009" name="PLoS Biol.">
        <title>Lineage-specific biology revealed by a finished genome assembly of the mouse.</title>
        <authorList>
            <consortium name="Mouse Genome Sequencing Consortium"/>
            <person name="Church D.M."/>
            <person name="Goodstadt L."/>
            <person name="Hillier L.W."/>
            <person name="Zody M.C."/>
            <person name="Goldstein S."/>
            <person name="She X."/>
            <person name="Bult C.J."/>
            <person name="Agarwala R."/>
            <person name="Cherry J.L."/>
            <person name="DiCuccio M."/>
            <person name="Hlavina W."/>
            <person name="Kapustin Y."/>
            <person name="Meric P."/>
            <person name="Maglott D."/>
            <person name="Birtle Z."/>
            <person name="Marques A.C."/>
            <person name="Graves T."/>
            <person name="Zhou S."/>
            <person name="Teague B."/>
            <person name="Potamousis K."/>
            <person name="Churas C."/>
            <person name="Place M."/>
            <person name="Herschleb J."/>
            <person name="Runnheim R."/>
            <person name="Forrest D."/>
            <person name="Amos-Landgraf J."/>
            <person name="Schwartz D.C."/>
            <person name="Cheng Z."/>
            <person name="Lindblad-Toh K."/>
            <person name="Eichler E.E."/>
            <person name="Ponting C.P."/>
        </authorList>
    </citation>
    <scope>NUCLEOTIDE SEQUENCE [LARGE SCALE GENOMIC DNA]</scope>
    <source>
        <strain evidence="2 4">C57BL/6J</strain>
    </source>
</reference>
<reference evidence="1" key="5">
    <citation type="journal article" date="2002" name="Nature">
        <title>Analysis of the mouse transcriptome based on functional annotation of 60,770 full-length cDNAs.</title>
        <authorList>
            <consortium name="The FANTOM Consortium and the RIKEN Genome Exploration Research Group Phase I and II Team"/>
        </authorList>
    </citation>
    <scope>NUCLEOTIDE SEQUENCE</scope>
    <source>
        <strain evidence="1">NOD</strain>
        <tissue evidence="1">Thymus</tissue>
    </source>
</reference>
<reference evidence="1" key="3">
    <citation type="journal article" date="2000" name="Genome Res.">
        <title>RIKEN integrated sequence analysis (RISA) system--384-format sequencing pipeline with 384 multicapillary sequencer.</title>
        <authorList>
            <person name="Shibata K."/>
            <person name="Itoh M."/>
            <person name="Aizawa K."/>
            <person name="Nagaoka S."/>
            <person name="Sasaki N."/>
            <person name="Carninci P."/>
            <person name="Konno H."/>
            <person name="Akiyama J."/>
            <person name="Nishi K."/>
            <person name="Kitsunai T."/>
            <person name="Tashiro H."/>
            <person name="Itoh M."/>
            <person name="Sumi N."/>
            <person name="Ishii Y."/>
            <person name="Nakamura S."/>
            <person name="Hazama M."/>
            <person name="Nishine T."/>
            <person name="Harada A."/>
            <person name="Yamamoto R."/>
            <person name="Matsumoto H."/>
            <person name="Sakaguchi S."/>
            <person name="Ikegami T."/>
            <person name="Kashiwagi K."/>
            <person name="Fujiwake S."/>
            <person name="Inoue K."/>
            <person name="Togawa Y."/>
            <person name="Izawa M."/>
            <person name="Ohara E."/>
            <person name="Watahiki M."/>
            <person name="Yoneda Y."/>
            <person name="Ishikawa T."/>
            <person name="Ozawa K."/>
            <person name="Tanaka T."/>
            <person name="Matsuura S."/>
            <person name="Kawai J."/>
            <person name="Okazaki Y."/>
            <person name="Muramatsu M."/>
            <person name="Inoue Y."/>
            <person name="Kira A."/>
            <person name="Hayashizaki Y."/>
        </authorList>
    </citation>
    <scope>NUCLEOTIDE SEQUENCE</scope>
    <source>
        <strain evidence="1">NOD</strain>
        <tissue evidence="1">Thymus</tissue>
    </source>
</reference>
<dbReference type="AlphaFoldDB" id="Q3U523"/>
<accession>Q3U523</accession>
<dbReference type="MGI" id="MGI:1930842">
    <property type="gene designation" value="Ankrd49"/>
</dbReference>
<dbReference type="VEuPathDB" id="HostDB:ENSMUSG00000031931"/>
<reference evidence="1" key="4">
    <citation type="journal article" date="2001" name="Nature">
        <title>Functional annotation of a full-length mouse cDNA collection.</title>
        <authorList>
            <consortium name="The RIKEN Genome Exploration Research Group Phase II Team and the FANTOM Consortium"/>
        </authorList>
    </citation>
    <scope>NUCLEOTIDE SEQUENCE</scope>
    <source>
        <strain evidence="1">NOD</strain>
        <tissue evidence="1">Thymus</tissue>
    </source>
</reference>
<dbReference type="ProteomicsDB" id="336457"/>
<reference evidence="1" key="6">
    <citation type="submission" date="2004-03" db="EMBL/GenBank/DDBJ databases">
        <authorList>
            <person name="Arakawa T."/>
            <person name="Carninci P."/>
            <person name="Fukuda S."/>
            <person name="Hashizume W."/>
            <person name="Hayashida K."/>
            <person name="Hori F."/>
            <person name="Iida J."/>
            <person name="Imamura K."/>
            <person name="Imotani K."/>
            <person name="Itoh M."/>
            <person name="Kanagawa S."/>
            <person name="Kawai J."/>
            <person name="Kojima M."/>
            <person name="Konno H."/>
            <person name="Murata M."/>
            <person name="Nakamura M."/>
            <person name="Ninomiya N."/>
            <person name="Nishiyori H."/>
            <person name="Nomura K."/>
            <person name="Ohno M."/>
            <person name="Sakazume N."/>
            <person name="Sano H."/>
            <person name="Sasaki D."/>
            <person name="Shibata K."/>
            <person name="Shiraki T."/>
            <person name="Tagami M."/>
            <person name="Tagami Y."/>
            <person name="Waki K."/>
            <person name="Watahiki A."/>
            <person name="Muramatsu M."/>
            <person name="Hayashizaki Y."/>
        </authorList>
    </citation>
    <scope>NUCLEOTIDE SEQUENCE</scope>
    <source>
        <strain evidence="1">NOD</strain>
        <tissue evidence="1">Thymus</tissue>
    </source>
</reference>
<dbReference type="UCSC" id="uc009oez.1">
    <property type="organism name" value="mouse"/>
</dbReference>
<reference evidence="1" key="8">
    <citation type="journal article" date="2005" name="Science">
        <title>Antisense Transcription in the Mammalian Transcriptome.</title>
        <authorList>
            <consortium name="RIKEN Genome Exploration Research Group and Genome Science Group (Genome Network Project Core Group) and the FANTOM Consortium"/>
        </authorList>
    </citation>
    <scope>NUCLEOTIDE SEQUENCE</scope>
    <source>
        <strain evidence="1">NOD</strain>
        <tissue evidence="1">Thymus</tissue>
    </source>
</reference>
<organism evidence="1">
    <name type="scientific">Mus musculus</name>
    <name type="common">Mouse</name>
    <dbReference type="NCBI Taxonomy" id="10090"/>
    <lineage>
        <taxon>Eukaryota</taxon>
        <taxon>Metazoa</taxon>
        <taxon>Chordata</taxon>
        <taxon>Craniata</taxon>
        <taxon>Vertebrata</taxon>
        <taxon>Euteleostomi</taxon>
        <taxon>Mammalia</taxon>
        <taxon>Eutheria</taxon>
        <taxon>Euarchontoglires</taxon>
        <taxon>Glires</taxon>
        <taxon>Rodentia</taxon>
        <taxon>Myomorpha</taxon>
        <taxon>Muroidea</taxon>
        <taxon>Muridae</taxon>
        <taxon>Murinae</taxon>
        <taxon>Mus</taxon>
        <taxon>Mus</taxon>
    </lineage>
</organism>
<reference evidence="2" key="11">
    <citation type="submission" date="2025-05" db="UniProtKB">
        <authorList>
            <consortium name="Ensembl"/>
        </authorList>
    </citation>
    <scope>IDENTIFICATION</scope>
    <source>
        <strain evidence="2">C57BL/6J</strain>
    </source>
</reference>
<dbReference type="Bgee" id="ENSMUSG00000031931">
    <property type="expression patterns" value="Expressed in spermatid and 248 other cell types or tissues"/>
</dbReference>
<reference evidence="1" key="7">
    <citation type="journal article" date="2005" name="Science">
        <title>The Transcriptional Landscape of the Mammalian Genome.</title>
        <authorList>
            <consortium name="The FANTOM Consortium"/>
            <consortium name="Riken Genome Exploration Research Group and Genome Science Group (Genome Network Project Core Group)"/>
        </authorList>
    </citation>
    <scope>NUCLEOTIDE SEQUENCE</scope>
    <source>
        <strain evidence="1">NOD</strain>
        <tissue evidence="1">Thymus</tissue>
    </source>
</reference>
<dbReference type="GeneTree" id="ENSGT00390000003919"/>
<dbReference type="EMBL" id="AK153923">
    <property type="protein sequence ID" value="BAE32257.1"/>
    <property type="molecule type" value="mRNA"/>
</dbReference>
<dbReference type="AGR" id="MGI:1930842"/>
<keyword evidence="4" id="KW-1185">Reference proteome</keyword>
<reference evidence="1" key="1">
    <citation type="journal article" date="1999" name="Methods Enzymol.">
        <title>High-efficiency full-length cDNA cloning.</title>
        <authorList>
            <person name="Carninci P."/>
            <person name="Hayashizaki Y."/>
        </authorList>
    </citation>
    <scope>NUCLEOTIDE SEQUENCE</scope>
    <source>
        <strain evidence="1">NOD</strain>
        <tissue evidence="1">Thymus</tissue>
    </source>
</reference>
<evidence type="ECO:0007829" key="5">
    <source>
        <dbReference type="ProteomicsDB" id="Q3U523"/>
    </source>
</evidence>
<dbReference type="ExpressionAtlas" id="Q3U523">
    <property type="expression patterns" value="baseline and differential"/>
</dbReference>
<reference evidence="2" key="10">
    <citation type="journal article" date="2011" name="PLoS Biol.">
        <title>Modernizing reference genome assemblies.</title>
        <authorList>
            <person name="Church D.M."/>
            <person name="Schneider V.A."/>
            <person name="Graves T."/>
            <person name="Auger K."/>
            <person name="Cunningham F."/>
            <person name="Bouk N."/>
            <person name="Chen H.C."/>
            <person name="Agarwala R."/>
            <person name="McLaren W.M."/>
            <person name="Ritchie G.R."/>
            <person name="Albracht D."/>
            <person name="Kremitzki M."/>
            <person name="Rock S."/>
            <person name="Kotkiewicz H."/>
            <person name="Kremitzki C."/>
            <person name="Wollam A."/>
            <person name="Trani L."/>
            <person name="Fulton L."/>
            <person name="Fulton R."/>
            <person name="Matthews L."/>
            <person name="Whitehead S."/>
            <person name="Chow W."/>
            <person name="Torrance J."/>
            <person name="Dunn M."/>
            <person name="Harden G."/>
            <person name="Threadgold G."/>
            <person name="Wood J."/>
            <person name="Collins J."/>
            <person name="Heath P."/>
            <person name="Griffiths G."/>
            <person name="Pelan S."/>
            <person name="Grafham D."/>
            <person name="Eichler E.E."/>
            <person name="Weinstock G."/>
            <person name="Mardis E.R."/>
            <person name="Wilson R.K."/>
            <person name="Howe K."/>
            <person name="Flicek P."/>
            <person name="Hubbard T."/>
        </authorList>
    </citation>
    <scope>NUCLEOTIDE SEQUENCE [LARGE SCALE GENOMIC DNA]</scope>
    <source>
        <strain evidence="2">C57BL/6J</strain>
    </source>
</reference>
<dbReference type="Proteomes" id="UP000000589">
    <property type="component" value="Chromosome 9"/>
</dbReference>
<evidence type="ECO:0000313" key="2">
    <source>
        <dbReference type="Ensembl" id="ENSMUSP00000152731.2"/>
    </source>
</evidence>
<evidence type="ECO:0000313" key="4">
    <source>
        <dbReference type="Proteomes" id="UP000000589"/>
    </source>
</evidence>
<dbReference type="Ensembl" id="ENSMUST00000214456.2">
    <property type="protein sequence ID" value="ENSMUSP00000152731.2"/>
    <property type="gene ID" value="ENSMUSG00000031931.5"/>
</dbReference>
<dbReference type="Antibodypedia" id="51056">
    <property type="antibodies" value="125 antibodies from 19 providers"/>
</dbReference>
<evidence type="ECO:0000313" key="1">
    <source>
        <dbReference type="EMBL" id="BAE32257.1"/>
    </source>
</evidence>
<keyword evidence="5" id="KW-1267">Proteomics identification</keyword>
<sequence length="120" mass="14158">MEKEKKDDEKPDLENSVDFSEQFNQLELLKTHGHLIPTGTQSLWVGNSDEDEEQEEKNEEWYQLQEKKMEKDPSKLLLWAAEKNRVKKRNHYIVGKAFGLEPKDLLLNILSLPFGTFQHF</sequence>
<name>Q3U523_MOUSE</name>
<dbReference type="SMR" id="Q3U523"/>